<proteinExistence type="predicted"/>
<evidence type="ECO:0000313" key="2">
    <source>
        <dbReference type="Proteomes" id="UP000076717"/>
    </source>
</evidence>
<evidence type="ECO:0000313" key="1">
    <source>
        <dbReference type="EMBL" id="KZX21886.1"/>
    </source>
</evidence>
<dbReference type="Proteomes" id="UP000076717">
    <property type="component" value="Unassembled WGS sequence"/>
</dbReference>
<sequence>MDARPDSLPVKERDTPCRSVAGPTLGILDGMARSTEPSTKAVKEPGRLKQMWQVFQMTRRYDSSAVWIILLALLLPILLGVLLGVLLGNGNGFVIALWILVGVMAGLVTGLAVLSRRAERAAYGQIAGQPGAVGAVLRSGLRGTWTGGEMPVAVNGKTQDAVYRAVGRGGVVLISEGPAGRTKRMLEDERRKISRILPNVPVTFVNVGPDADAVPLHRVPRELARTKKVLTKAEVLAVKNRLASLNTSLPIPKGVDPFKVRPQRSR</sequence>
<dbReference type="PATRIC" id="fig|1671680.3.peg.1039"/>
<organism evidence="1 2">
    <name type="scientific">Rathayibacter tanaceti</name>
    <dbReference type="NCBI Taxonomy" id="1671680"/>
    <lineage>
        <taxon>Bacteria</taxon>
        <taxon>Bacillati</taxon>
        <taxon>Actinomycetota</taxon>
        <taxon>Actinomycetes</taxon>
        <taxon>Micrococcales</taxon>
        <taxon>Microbacteriaceae</taxon>
        <taxon>Rathayibacter</taxon>
    </lineage>
</organism>
<name>A0A168G8K5_9MICO</name>
<dbReference type="EMBL" id="LIIN01000022">
    <property type="protein sequence ID" value="KZX21886.1"/>
    <property type="molecule type" value="Genomic_DNA"/>
</dbReference>
<dbReference type="AlphaFoldDB" id="A0A168G8K5"/>
<protein>
    <submittedName>
        <fullName evidence="1">Uncharacterized protein</fullName>
    </submittedName>
</protein>
<dbReference type="Pfam" id="PF13829">
    <property type="entry name" value="DUF4191"/>
    <property type="match status" value="1"/>
</dbReference>
<keyword evidence="2" id="KW-1185">Reference proteome</keyword>
<accession>A0A168G8K5</accession>
<dbReference type="InterPro" id="IPR025445">
    <property type="entry name" value="DUF4191"/>
</dbReference>
<gene>
    <name evidence="1" type="ORF">ACH61_00992</name>
</gene>
<comment type="caution">
    <text evidence="1">The sequence shown here is derived from an EMBL/GenBank/DDBJ whole genome shotgun (WGS) entry which is preliminary data.</text>
</comment>
<reference evidence="1 2" key="1">
    <citation type="submission" date="2015-08" db="EMBL/GenBank/DDBJ databases">
        <title>Draft Genome Sequence of Rathayibacter sp. Strain VKM Ac-2596 Isolated from Leaf Gall Induced by Plant-Parasitic Nematodes.</title>
        <authorList>
            <person name="Vasilenko O.V."/>
            <person name="Starodumova I.P."/>
            <person name="Tarlachkov S.V."/>
            <person name="Dorofeeva L.V."/>
            <person name="Evtushenko L.I."/>
        </authorList>
    </citation>
    <scope>NUCLEOTIDE SEQUENCE [LARGE SCALE GENOMIC DNA]</scope>
    <source>
        <strain evidence="1 2">VKM Ac-2596</strain>
    </source>
</reference>